<dbReference type="Gene3D" id="1.25.40.290">
    <property type="entry name" value="ARM repeat domains"/>
    <property type="match status" value="1"/>
</dbReference>
<protein>
    <submittedName>
        <fullName evidence="2">3-methyladenine DNA glycosylase AlkC</fullName>
    </submittedName>
</protein>
<evidence type="ECO:0000313" key="2">
    <source>
        <dbReference type="EMBL" id="RZU63696.1"/>
    </source>
</evidence>
<dbReference type="Proteomes" id="UP000292685">
    <property type="component" value="Unassembled WGS sequence"/>
</dbReference>
<reference evidence="2 3" key="1">
    <citation type="submission" date="2019-02" db="EMBL/GenBank/DDBJ databases">
        <title>Sequencing the genomes of 1000 actinobacteria strains.</title>
        <authorList>
            <person name="Klenk H.-P."/>
        </authorList>
    </citation>
    <scope>NUCLEOTIDE SEQUENCE [LARGE SCALE GENOMIC DNA]</scope>
    <source>
        <strain evidence="2 3">DSM 17364</strain>
    </source>
</reference>
<evidence type="ECO:0000256" key="1">
    <source>
        <dbReference type="SAM" id="MobiDB-lite"/>
    </source>
</evidence>
<dbReference type="AlphaFoldDB" id="A0A4V2GAC3"/>
<dbReference type="EMBL" id="SHLA01000001">
    <property type="protein sequence ID" value="RZU63696.1"/>
    <property type="molecule type" value="Genomic_DNA"/>
</dbReference>
<dbReference type="OrthoDB" id="9797162at2"/>
<organism evidence="2 3">
    <name type="scientific">Zhihengliuella halotolerans</name>
    <dbReference type="NCBI Taxonomy" id="370736"/>
    <lineage>
        <taxon>Bacteria</taxon>
        <taxon>Bacillati</taxon>
        <taxon>Actinomycetota</taxon>
        <taxon>Actinomycetes</taxon>
        <taxon>Micrococcales</taxon>
        <taxon>Micrococcaceae</taxon>
        <taxon>Zhihengliuella</taxon>
    </lineage>
</organism>
<name>A0A4V2GAC3_9MICC</name>
<accession>A0A4V2GAC3</accession>
<feature type="compositionally biased region" description="Polar residues" evidence="1">
    <location>
        <begin position="402"/>
        <end position="412"/>
    </location>
</feature>
<gene>
    <name evidence="2" type="ORF">EV380_3320</name>
</gene>
<sequence length="412" mass="44535">MAAPLKDQIFNRSSIKRIASDVERSSAAAGHLFDAAAFTDECVARFAEQELKARMAWITDRLRAHLPTRGGDDPAGVAASVAILIDALPPELDPTLSDDDFGDFIHQPFAQFVAETCRTSELLGLGLDALHEITRRFSAEYAIRFFLDDFPGPTLARLEAWSRDSNYHVRRLCSEGTRPLLPWAPRLTLDPEAPLPLLDTLAGDPTRYVTRSVANHLNDIAKRDPDLVVTILSRWREEAAGGRVMPDLAFITRHATRTLVKTGHAGALALLGYDADAHVTLSEVSVPDLVTLGGSLDFSLAIETTGAAVPVVVDYAIQPVGTAVVKSTGLARGRKVFKLKQSVVPADGPLRLAKSHPLRAAMTTRRATTGPHIVEFLVNGQPRGRAEFTISHGRSPDHDGESSPSPTTGNAL</sequence>
<proteinExistence type="predicted"/>
<dbReference type="RefSeq" id="WP_130452019.1">
    <property type="nucleotide sequence ID" value="NZ_SHLA01000001.1"/>
</dbReference>
<comment type="caution">
    <text evidence="2">The sequence shown here is derived from an EMBL/GenBank/DDBJ whole genome shotgun (WGS) entry which is preliminary data.</text>
</comment>
<dbReference type="InterPro" id="IPR016024">
    <property type="entry name" value="ARM-type_fold"/>
</dbReference>
<evidence type="ECO:0000313" key="3">
    <source>
        <dbReference type="Proteomes" id="UP000292685"/>
    </source>
</evidence>
<keyword evidence="3" id="KW-1185">Reference proteome</keyword>
<dbReference type="SUPFAM" id="SSF48371">
    <property type="entry name" value="ARM repeat"/>
    <property type="match status" value="1"/>
</dbReference>
<feature type="region of interest" description="Disordered" evidence="1">
    <location>
        <begin position="387"/>
        <end position="412"/>
    </location>
</feature>